<dbReference type="NCBIfam" id="TIGR02208">
    <property type="entry name" value="lipid_A_msbB"/>
    <property type="match status" value="1"/>
</dbReference>
<keyword evidence="7" id="KW-1133">Transmembrane helix</keyword>
<evidence type="ECO:0000256" key="6">
    <source>
        <dbReference type="ARBA" id="ARBA00023315"/>
    </source>
</evidence>
<comment type="caution">
    <text evidence="8">The sequence shown here is derived from an EMBL/GenBank/DDBJ whole genome shotgun (WGS) entry which is preliminary data.</text>
</comment>
<dbReference type="GO" id="GO:0009103">
    <property type="term" value="P:lipopolysaccharide biosynthetic process"/>
    <property type="evidence" value="ECO:0007669"/>
    <property type="project" value="InterPro"/>
</dbReference>
<dbReference type="GO" id="GO:0009276">
    <property type="term" value="C:Gram-negative-bacterium-type cell wall"/>
    <property type="evidence" value="ECO:0007669"/>
    <property type="project" value="InterPro"/>
</dbReference>
<keyword evidence="5 7" id="KW-0472">Membrane</keyword>
<evidence type="ECO:0000256" key="5">
    <source>
        <dbReference type="ARBA" id="ARBA00023136"/>
    </source>
</evidence>
<evidence type="ECO:0000256" key="2">
    <source>
        <dbReference type="ARBA" id="ARBA00022475"/>
    </source>
</evidence>
<dbReference type="InterPro" id="IPR004960">
    <property type="entry name" value="LipA_acyltrans"/>
</dbReference>
<proteinExistence type="predicted"/>
<evidence type="ECO:0000256" key="7">
    <source>
        <dbReference type="SAM" id="Phobius"/>
    </source>
</evidence>
<reference evidence="8" key="1">
    <citation type="journal article" date="2014" name="Int. J. Syst. Evol. Microbiol.">
        <title>Complete genome sequence of Corynebacterium casei LMG S-19264T (=DSM 44701T), isolated from a smear-ripened cheese.</title>
        <authorList>
            <consortium name="US DOE Joint Genome Institute (JGI-PGF)"/>
            <person name="Walter F."/>
            <person name="Albersmeier A."/>
            <person name="Kalinowski J."/>
            <person name="Ruckert C."/>
        </authorList>
    </citation>
    <scope>NUCLEOTIDE SEQUENCE</scope>
    <source>
        <strain evidence="8">JCM 30804</strain>
    </source>
</reference>
<evidence type="ECO:0000256" key="4">
    <source>
        <dbReference type="ARBA" id="ARBA00022679"/>
    </source>
</evidence>
<dbReference type="RefSeq" id="WP_188922054.1">
    <property type="nucleotide sequence ID" value="NZ_BMPZ01000009.1"/>
</dbReference>
<keyword evidence="4" id="KW-0808">Transferase</keyword>
<reference evidence="8" key="2">
    <citation type="submission" date="2020-09" db="EMBL/GenBank/DDBJ databases">
        <authorList>
            <person name="Sun Q."/>
            <person name="Ohkuma M."/>
        </authorList>
    </citation>
    <scope>NUCLEOTIDE SEQUENCE</scope>
    <source>
        <strain evidence="8">JCM 30804</strain>
    </source>
</reference>
<sequence length="321" mass="37037">MATSKNYFENRFTFDLLHPKYIGTWLQILFLFVLGLLPAFIRDPMVKRLAKIVMLLAKRQISVARVNLKCCFPQYSEQQIEELLYKNVQSFLMTLLAQGELIFGTEALIKKRVKLHGEAHINAARAKGKPIIFILPHVWPIEYVGLRLNLELPMVAMAKAHRNGLFNWFGVRTRNLFGAKVYKREAGIRALVKELRQDRSFFYLPDEDLGRENSVFVDFFATQKATLPVVGRLASAGNAEILPVQVGYCEQRHQFQVTVLEPMDTTHMASKQAEALALNEVVEQVIQAFPEQYMWFLKILRTRPEGEPSIYPKRVRKPKSR</sequence>
<keyword evidence="2" id="KW-1003">Cell membrane</keyword>
<dbReference type="GO" id="GO:0005886">
    <property type="term" value="C:plasma membrane"/>
    <property type="evidence" value="ECO:0007669"/>
    <property type="project" value="UniProtKB-SubCell"/>
</dbReference>
<dbReference type="Proteomes" id="UP000613743">
    <property type="component" value="Unassembled WGS sequence"/>
</dbReference>
<organism evidence="8 9">
    <name type="scientific">Shewanella gelidii</name>
    <dbReference type="NCBI Taxonomy" id="1642821"/>
    <lineage>
        <taxon>Bacteria</taxon>
        <taxon>Pseudomonadati</taxon>
        <taxon>Pseudomonadota</taxon>
        <taxon>Gammaproteobacteria</taxon>
        <taxon>Alteromonadales</taxon>
        <taxon>Shewanellaceae</taxon>
        <taxon>Shewanella</taxon>
    </lineage>
</organism>
<comment type="subcellular location">
    <subcellularLocation>
        <location evidence="1">Cell inner membrane</location>
    </subcellularLocation>
</comment>
<accession>A0A917NCN9</accession>
<dbReference type="Pfam" id="PF03279">
    <property type="entry name" value="Lip_A_acyltrans"/>
    <property type="match status" value="1"/>
</dbReference>
<dbReference type="InterPro" id="IPR011921">
    <property type="entry name" value="Lipid_A_MsbB"/>
</dbReference>
<protein>
    <submittedName>
        <fullName evidence="8">Lipid A biosynthesis myristoyltransferase</fullName>
    </submittedName>
</protein>
<feature type="transmembrane region" description="Helical" evidence="7">
    <location>
        <begin position="22"/>
        <end position="41"/>
    </location>
</feature>
<dbReference type="CDD" id="cd07984">
    <property type="entry name" value="LPLAT_LABLAT-like"/>
    <property type="match status" value="1"/>
</dbReference>
<evidence type="ECO:0000313" key="9">
    <source>
        <dbReference type="Proteomes" id="UP000613743"/>
    </source>
</evidence>
<dbReference type="GO" id="GO:0016747">
    <property type="term" value="F:acyltransferase activity, transferring groups other than amino-acyl groups"/>
    <property type="evidence" value="ECO:0007669"/>
    <property type="project" value="InterPro"/>
</dbReference>
<name>A0A917NCN9_9GAMM</name>
<dbReference type="GO" id="GO:0009247">
    <property type="term" value="P:glycolipid biosynthetic process"/>
    <property type="evidence" value="ECO:0007669"/>
    <property type="project" value="UniProtKB-ARBA"/>
</dbReference>
<keyword evidence="7" id="KW-0812">Transmembrane</keyword>
<dbReference type="AlphaFoldDB" id="A0A917NCN9"/>
<keyword evidence="9" id="KW-1185">Reference proteome</keyword>
<dbReference type="NCBIfam" id="NF006507">
    <property type="entry name" value="PRK08943.1"/>
    <property type="match status" value="1"/>
</dbReference>
<evidence type="ECO:0000256" key="1">
    <source>
        <dbReference type="ARBA" id="ARBA00004533"/>
    </source>
</evidence>
<dbReference type="PANTHER" id="PTHR30606:SF4">
    <property type="entry name" value="LIPID A BIOSYNTHESIS MYRISTOYLTRANSFERASE"/>
    <property type="match status" value="1"/>
</dbReference>
<dbReference type="PANTHER" id="PTHR30606">
    <property type="entry name" value="LIPID A BIOSYNTHESIS LAUROYL ACYLTRANSFERASE"/>
    <property type="match status" value="1"/>
</dbReference>
<evidence type="ECO:0000313" key="8">
    <source>
        <dbReference type="EMBL" id="GGI89071.1"/>
    </source>
</evidence>
<keyword evidence="3" id="KW-0997">Cell inner membrane</keyword>
<dbReference type="EMBL" id="BMPZ01000009">
    <property type="protein sequence ID" value="GGI89071.1"/>
    <property type="molecule type" value="Genomic_DNA"/>
</dbReference>
<dbReference type="PIRSF" id="PIRSF026649">
    <property type="entry name" value="MsbB"/>
    <property type="match status" value="1"/>
</dbReference>
<keyword evidence="6" id="KW-0012">Acyltransferase</keyword>
<evidence type="ECO:0000256" key="3">
    <source>
        <dbReference type="ARBA" id="ARBA00022519"/>
    </source>
</evidence>
<gene>
    <name evidence="8" type="primary">lpxM</name>
    <name evidence="8" type="ORF">GCM10009332_28100</name>
</gene>